<evidence type="ECO:0000256" key="2">
    <source>
        <dbReference type="ARBA" id="ARBA00024764"/>
    </source>
</evidence>
<gene>
    <name evidence="4" type="ORF">HMPREF9333_00728</name>
</gene>
<protein>
    <recommendedName>
        <fullName evidence="3">UPF0122 protein HMPREF9333_00728</fullName>
    </recommendedName>
</protein>
<dbReference type="eggNOG" id="COG2739">
    <property type="taxonomic scope" value="Bacteria"/>
</dbReference>
<dbReference type="OrthoDB" id="6392at2"/>
<comment type="caution">
    <text evidence="4">The sequence shown here is derived from an EMBL/GenBank/DDBJ whole genome shotgun (WGS) entry which is preliminary data.</text>
</comment>
<dbReference type="SUPFAM" id="SSF88659">
    <property type="entry name" value="Sigma3 and sigma4 domains of RNA polymerase sigma factors"/>
    <property type="match status" value="1"/>
</dbReference>
<evidence type="ECO:0000313" key="4">
    <source>
        <dbReference type="EMBL" id="EHI56198.1"/>
    </source>
</evidence>
<dbReference type="RefSeq" id="WP_005539912.1">
    <property type="nucleotide sequence ID" value="NZ_JH378830.1"/>
</dbReference>
<dbReference type="PANTHER" id="PTHR40083:SF1">
    <property type="entry name" value="UPF0122 PROTEIN YLXM"/>
    <property type="match status" value="1"/>
</dbReference>
<comment type="similarity">
    <text evidence="1 3">Belongs to the UPF0122 family.</text>
</comment>
<dbReference type="EMBL" id="ACZL01000012">
    <property type="protein sequence ID" value="EHI56198.1"/>
    <property type="molecule type" value="Genomic_DNA"/>
</dbReference>
<dbReference type="InterPro" id="IPR054831">
    <property type="entry name" value="UPF0122_fam_protein"/>
</dbReference>
<dbReference type="PANTHER" id="PTHR40083">
    <property type="entry name" value="UPF0122 PROTEIN CBO2450/CLC_2298"/>
    <property type="match status" value="1"/>
</dbReference>
<dbReference type="InterPro" id="IPR007394">
    <property type="entry name" value="UPF0122"/>
</dbReference>
<dbReference type="InterPro" id="IPR036388">
    <property type="entry name" value="WH-like_DNA-bd_sf"/>
</dbReference>
<evidence type="ECO:0000256" key="3">
    <source>
        <dbReference type="HAMAP-Rule" id="MF_00245"/>
    </source>
</evidence>
<proteinExistence type="inferred from homology"/>
<reference evidence="4 5" key="1">
    <citation type="submission" date="2011-08" db="EMBL/GenBank/DDBJ databases">
        <title>The Genome Sequence of Johnsonella ignava ATCC 51276.</title>
        <authorList>
            <consortium name="The Broad Institute Genome Sequencing Platform"/>
            <person name="Earl A."/>
            <person name="Ward D."/>
            <person name="Feldgarden M."/>
            <person name="Gevers D."/>
            <person name="Izard J."/>
            <person name="Blanton J.M."/>
            <person name="Baranova O.V."/>
            <person name="Dewhirst F.E."/>
            <person name="Young S.K."/>
            <person name="Zeng Q."/>
            <person name="Gargeya S."/>
            <person name="Fitzgerald M."/>
            <person name="Haas B."/>
            <person name="Abouelleil A."/>
            <person name="Alvarado L."/>
            <person name="Arachchi H.M."/>
            <person name="Berlin A."/>
            <person name="Brown A."/>
            <person name="Chapman S.B."/>
            <person name="Chen Z."/>
            <person name="Dunbar C."/>
            <person name="Freedman E."/>
            <person name="Gearin G."/>
            <person name="Gellesch M."/>
            <person name="Goldberg J."/>
            <person name="Griggs A."/>
            <person name="Gujja S."/>
            <person name="Heiman D."/>
            <person name="Howarth C."/>
            <person name="Larson L."/>
            <person name="Lui A."/>
            <person name="MacDonald P.J.P."/>
            <person name="Montmayeur A."/>
            <person name="Murphy C."/>
            <person name="Neiman D."/>
            <person name="Pearson M."/>
            <person name="Priest M."/>
            <person name="Roberts A."/>
            <person name="Saif S."/>
            <person name="Shea T."/>
            <person name="Shenoy N."/>
            <person name="Sisk P."/>
            <person name="Stolte C."/>
            <person name="Sykes S."/>
            <person name="Wortman J."/>
            <person name="Nusbaum C."/>
            <person name="Birren B."/>
        </authorList>
    </citation>
    <scope>NUCLEOTIDE SEQUENCE [LARGE SCALE GENOMIC DNA]</scope>
    <source>
        <strain evidence="4 5">ATCC 51276</strain>
    </source>
</reference>
<name>G5GGN8_9FIRM</name>
<dbReference type="Gene3D" id="1.10.10.10">
    <property type="entry name" value="Winged helix-like DNA-binding domain superfamily/Winged helix DNA-binding domain"/>
    <property type="match status" value="1"/>
</dbReference>
<organism evidence="4 5">
    <name type="scientific">Johnsonella ignava ATCC 51276</name>
    <dbReference type="NCBI Taxonomy" id="679200"/>
    <lineage>
        <taxon>Bacteria</taxon>
        <taxon>Bacillati</taxon>
        <taxon>Bacillota</taxon>
        <taxon>Clostridia</taxon>
        <taxon>Lachnospirales</taxon>
        <taxon>Lachnospiraceae</taxon>
        <taxon>Johnsonella</taxon>
    </lineage>
</organism>
<dbReference type="HAMAP" id="MF_00245">
    <property type="entry name" value="UPF0122"/>
    <property type="match status" value="1"/>
</dbReference>
<dbReference type="AlphaFoldDB" id="G5GGN8"/>
<keyword evidence="5" id="KW-1185">Reference proteome</keyword>
<sequence>MENFLNQALLYDFYGGLLTLNQKRIYEEVVLNDYSISEVARDEGVSRQSVSDMIKRCSHILMEYENQLGLVDKFITTKKLAEKIKDISQILLESSLKNQDSETGSMLKELDRLAQMIMDIQ</sequence>
<dbReference type="HOGENOM" id="CLU_129218_0_0_9"/>
<accession>G5GGN8</accession>
<evidence type="ECO:0000256" key="1">
    <source>
        <dbReference type="ARBA" id="ARBA00008720"/>
    </source>
</evidence>
<evidence type="ECO:0000313" key="5">
    <source>
        <dbReference type="Proteomes" id="UP000003011"/>
    </source>
</evidence>
<dbReference type="Proteomes" id="UP000003011">
    <property type="component" value="Unassembled WGS sequence"/>
</dbReference>
<dbReference type="InterPro" id="IPR013324">
    <property type="entry name" value="RNA_pol_sigma_r3/r4-like"/>
</dbReference>
<dbReference type="Pfam" id="PF04297">
    <property type="entry name" value="UPF0122"/>
    <property type="match status" value="1"/>
</dbReference>
<dbReference type="STRING" id="679200.HMPREF9333_00728"/>
<dbReference type="NCBIfam" id="NF045758">
    <property type="entry name" value="YlxM"/>
    <property type="match status" value="1"/>
</dbReference>
<comment type="function">
    <text evidence="2 3">Might take part in the signal recognition particle (SRP) pathway. This is inferred from the conservation of its genetic proximity to ftsY/ffh. May be a regulatory protein.</text>
</comment>